<dbReference type="EMBL" id="SDRB02005397">
    <property type="protein sequence ID" value="THG14360.1"/>
    <property type="molecule type" value="Genomic_DNA"/>
</dbReference>
<sequence length="308" mass="34013">MLERERDELTVLQSMTAVPSASAPSSSPAEPLAAIGTAKARISHVATLRGGALPLPTPSGPSNSGNTSVDWDSFDERVLLEPMPDSSSSSVNGPPNTEAAGSSQTSVNQDPEELRRTKEELHLLVRKQLRHYCERGRPKWKLSHSEEALNLYSECAKDIIKTLEIEPTVSDHRTWITQLMENPETLKDLYKPYNTIFGVSPLPALSTGVGPMTQQASPPRVETPRISQEVLWETLQEDEEFKRKKIAKSDLETWTLSLFAYGSPRGLGSRRIVPSEAKTVANGKEGQDLRLPYQLNPPVDTKEAMDDD</sequence>
<keyword evidence="3" id="KW-1185">Reference proteome</keyword>
<evidence type="ECO:0000313" key="2">
    <source>
        <dbReference type="EMBL" id="THG14360.1"/>
    </source>
</evidence>
<feature type="region of interest" description="Disordered" evidence="1">
    <location>
        <begin position="50"/>
        <end position="115"/>
    </location>
</feature>
<protein>
    <submittedName>
        <fullName evidence="2">Uncharacterized protein</fullName>
    </submittedName>
</protein>
<evidence type="ECO:0000313" key="3">
    <source>
        <dbReference type="Proteomes" id="UP000306102"/>
    </source>
</evidence>
<feature type="region of interest" description="Disordered" evidence="1">
    <location>
        <begin position="279"/>
        <end position="308"/>
    </location>
</feature>
<name>A0A4S4EDE9_CAMSN</name>
<reference evidence="2 3" key="1">
    <citation type="journal article" date="2018" name="Proc. Natl. Acad. Sci. U.S.A.">
        <title>Draft genome sequence of Camellia sinensis var. sinensis provides insights into the evolution of the tea genome and tea quality.</title>
        <authorList>
            <person name="Wei C."/>
            <person name="Yang H."/>
            <person name="Wang S."/>
            <person name="Zhao J."/>
            <person name="Liu C."/>
            <person name="Gao L."/>
            <person name="Xia E."/>
            <person name="Lu Y."/>
            <person name="Tai Y."/>
            <person name="She G."/>
            <person name="Sun J."/>
            <person name="Cao H."/>
            <person name="Tong W."/>
            <person name="Gao Q."/>
            <person name="Li Y."/>
            <person name="Deng W."/>
            <person name="Jiang X."/>
            <person name="Wang W."/>
            <person name="Chen Q."/>
            <person name="Zhang S."/>
            <person name="Li H."/>
            <person name="Wu J."/>
            <person name="Wang P."/>
            <person name="Li P."/>
            <person name="Shi C."/>
            <person name="Zheng F."/>
            <person name="Jian J."/>
            <person name="Huang B."/>
            <person name="Shan D."/>
            <person name="Shi M."/>
            <person name="Fang C."/>
            <person name="Yue Y."/>
            <person name="Li F."/>
            <person name="Li D."/>
            <person name="Wei S."/>
            <person name="Han B."/>
            <person name="Jiang C."/>
            <person name="Yin Y."/>
            <person name="Xia T."/>
            <person name="Zhang Z."/>
            <person name="Bennetzen J.L."/>
            <person name="Zhao S."/>
            <person name="Wan X."/>
        </authorList>
    </citation>
    <scope>NUCLEOTIDE SEQUENCE [LARGE SCALE GENOMIC DNA]</scope>
    <source>
        <strain evidence="3">cv. Shuchazao</strain>
        <tissue evidence="2">Leaf</tissue>
    </source>
</reference>
<gene>
    <name evidence="2" type="ORF">TEA_018914</name>
</gene>
<feature type="compositionally biased region" description="Low complexity" evidence="1">
    <location>
        <begin position="14"/>
        <end position="34"/>
    </location>
</feature>
<accession>A0A4S4EDE9</accession>
<comment type="caution">
    <text evidence="2">The sequence shown here is derived from an EMBL/GenBank/DDBJ whole genome shotgun (WGS) entry which is preliminary data.</text>
</comment>
<feature type="compositionally biased region" description="Polar residues" evidence="1">
    <location>
        <begin position="60"/>
        <end position="70"/>
    </location>
</feature>
<proteinExistence type="predicted"/>
<organism evidence="2 3">
    <name type="scientific">Camellia sinensis var. sinensis</name>
    <name type="common">China tea</name>
    <dbReference type="NCBI Taxonomy" id="542762"/>
    <lineage>
        <taxon>Eukaryota</taxon>
        <taxon>Viridiplantae</taxon>
        <taxon>Streptophyta</taxon>
        <taxon>Embryophyta</taxon>
        <taxon>Tracheophyta</taxon>
        <taxon>Spermatophyta</taxon>
        <taxon>Magnoliopsida</taxon>
        <taxon>eudicotyledons</taxon>
        <taxon>Gunneridae</taxon>
        <taxon>Pentapetalae</taxon>
        <taxon>asterids</taxon>
        <taxon>Ericales</taxon>
        <taxon>Theaceae</taxon>
        <taxon>Camellia</taxon>
    </lineage>
</organism>
<dbReference type="Proteomes" id="UP000306102">
    <property type="component" value="Unassembled WGS sequence"/>
</dbReference>
<dbReference type="AlphaFoldDB" id="A0A4S4EDE9"/>
<feature type="region of interest" description="Disordered" evidence="1">
    <location>
        <begin position="1"/>
        <end position="34"/>
    </location>
</feature>
<evidence type="ECO:0000256" key="1">
    <source>
        <dbReference type="SAM" id="MobiDB-lite"/>
    </source>
</evidence>
<feature type="compositionally biased region" description="Polar residues" evidence="1">
    <location>
        <begin position="85"/>
        <end position="109"/>
    </location>
</feature>